<gene>
    <name evidence="1" type="ORF">SLEP1_g40037</name>
</gene>
<comment type="caution">
    <text evidence="1">The sequence shown here is derived from an EMBL/GenBank/DDBJ whole genome shotgun (WGS) entry which is preliminary data.</text>
</comment>
<dbReference type="AlphaFoldDB" id="A0AAV5L2D3"/>
<dbReference type="Proteomes" id="UP001054252">
    <property type="component" value="Unassembled WGS sequence"/>
</dbReference>
<proteinExistence type="predicted"/>
<keyword evidence="2" id="KW-1185">Reference proteome</keyword>
<accession>A0AAV5L2D3</accession>
<sequence length="140" mass="16718">MWLGFRQCQSFKGSHEGPSRHPSPFLPRSMATMVMMTLLLLCHLLPWRSKSKEVLEEKALVYGLRENPKKSFRFANPGFSFTPDFGYVVLGRENEIELRNPTCKRSRRNKNQLPRRVETRIWKGKRSRKRWRRRRNVGEE</sequence>
<evidence type="ECO:0000313" key="2">
    <source>
        <dbReference type="Proteomes" id="UP001054252"/>
    </source>
</evidence>
<reference evidence="1 2" key="1">
    <citation type="journal article" date="2021" name="Commun. Biol.">
        <title>The genome of Shorea leprosula (Dipterocarpaceae) highlights the ecological relevance of drought in aseasonal tropical rainforests.</title>
        <authorList>
            <person name="Ng K.K.S."/>
            <person name="Kobayashi M.J."/>
            <person name="Fawcett J.A."/>
            <person name="Hatakeyama M."/>
            <person name="Paape T."/>
            <person name="Ng C.H."/>
            <person name="Ang C.C."/>
            <person name="Tnah L.H."/>
            <person name="Lee C.T."/>
            <person name="Nishiyama T."/>
            <person name="Sese J."/>
            <person name="O'Brien M.J."/>
            <person name="Copetti D."/>
            <person name="Mohd Noor M.I."/>
            <person name="Ong R.C."/>
            <person name="Putra M."/>
            <person name="Sireger I.Z."/>
            <person name="Indrioko S."/>
            <person name="Kosugi Y."/>
            <person name="Izuno A."/>
            <person name="Isagi Y."/>
            <person name="Lee S.L."/>
            <person name="Shimizu K.K."/>
        </authorList>
    </citation>
    <scope>NUCLEOTIDE SEQUENCE [LARGE SCALE GENOMIC DNA]</scope>
    <source>
        <strain evidence="1">214</strain>
    </source>
</reference>
<dbReference type="EMBL" id="BPVZ01000091">
    <property type="protein sequence ID" value="GKV31341.1"/>
    <property type="molecule type" value="Genomic_DNA"/>
</dbReference>
<evidence type="ECO:0000313" key="1">
    <source>
        <dbReference type="EMBL" id="GKV31341.1"/>
    </source>
</evidence>
<organism evidence="1 2">
    <name type="scientific">Rubroshorea leprosula</name>
    <dbReference type="NCBI Taxonomy" id="152421"/>
    <lineage>
        <taxon>Eukaryota</taxon>
        <taxon>Viridiplantae</taxon>
        <taxon>Streptophyta</taxon>
        <taxon>Embryophyta</taxon>
        <taxon>Tracheophyta</taxon>
        <taxon>Spermatophyta</taxon>
        <taxon>Magnoliopsida</taxon>
        <taxon>eudicotyledons</taxon>
        <taxon>Gunneridae</taxon>
        <taxon>Pentapetalae</taxon>
        <taxon>rosids</taxon>
        <taxon>malvids</taxon>
        <taxon>Malvales</taxon>
        <taxon>Dipterocarpaceae</taxon>
        <taxon>Rubroshorea</taxon>
    </lineage>
</organism>
<name>A0AAV5L2D3_9ROSI</name>
<protein>
    <submittedName>
        <fullName evidence="1">Uncharacterized protein</fullName>
    </submittedName>
</protein>